<evidence type="ECO:0000259" key="3">
    <source>
        <dbReference type="Pfam" id="PF12802"/>
    </source>
</evidence>
<dbReference type="SUPFAM" id="SSF53067">
    <property type="entry name" value="Actin-like ATPase domain"/>
    <property type="match status" value="1"/>
</dbReference>
<feature type="compositionally biased region" description="Polar residues" evidence="2">
    <location>
        <begin position="1"/>
        <end position="22"/>
    </location>
</feature>
<dbReference type="SUPFAM" id="SSF46785">
    <property type="entry name" value="Winged helix' DNA-binding domain"/>
    <property type="match status" value="1"/>
</dbReference>
<protein>
    <submittedName>
        <fullName evidence="4">ROK family transcriptional regulator</fullName>
    </submittedName>
</protein>
<dbReference type="Gene3D" id="3.30.420.40">
    <property type="match status" value="2"/>
</dbReference>
<dbReference type="Proteomes" id="UP000648908">
    <property type="component" value="Unassembled WGS sequence"/>
</dbReference>
<organism evidence="4 5">
    <name type="scientific">Szabonella alba</name>
    <dbReference type="NCBI Taxonomy" id="2804194"/>
    <lineage>
        <taxon>Bacteria</taxon>
        <taxon>Pseudomonadati</taxon>
        <taxon>Pseudomonadota</taxon>
        <taxon>Alphaproteobacteria</taxon>
        <taxon>Rhodobacterales</taxon>
        <taxon>Paracoccaceae</taxon>
        <taxon>Szabonella</taxon>
    </lineage>
</organism>
<evidence type="ECO:0000313" key="4">
    <source>
        <dbReference type="EMBL" id="MBL4916719.1"/>
    </source>
</evidence>
<dbReference type="Pfam" id="PF12802">
    <property type="entry name" value="MarR_2"/>
    <property type="match status" value="1"/>
</dbReference>
<dbReference type="PANTHER" id="PTHR18964">
    <property type="entry name" value="ROK (REPRESSOR, ORF, KINASE) FAMILY"/>
    <property type="match status" value="1"/>
</dbReference>
<evidence type="ECO:0000256" key="2">
    <source>
        <dbReference type="SAM" id="MobiDB-lite"/>
    </source>
</evidence>
<feature type="region of interest" description="Disordered" evidence="2">
    <location>
        <begin position="1"/>
        <end position="40"/>
    </location>
</feature>
<comment type="caution">
    <text evidence="4">The sequence shown here is derived from an EMBL/GenBank/DDBJ whole genome shotgun (WGS) entry which is preliminary data.</text>
</comment>
<dbReference type="PANTHER" id="PTHR18964:SF149">
    <property type="entry name" value="BIFUNCTIONAL UDP-N-ACETYLGLUCOSAMINE 2-EPIMERASE_N-ACETYLMANNOSAMINE KINASE"/>
    <property type="match status" value="1"/>
</dbReference>
<gene>
    <name evidence="4" type="ORF">JL811_05740</name>
</gene>
<evidence type="ECO:0000256" key="1">
    <source>
        <dbReference type="ARBA" id="ARBA00006479"/>
    </source>
</evidence>
<comment type="similarity">
    <text evidence="1">Belongs to the ROK (NagC/XylR) family.</text>
</comment>
<evidence type="ECO:0000313" key="5">
    <source>
        <dbReference type="Proteomes" id="UP000648908"/>
    </source>
</evidence>
<dbReference type="Gene3D" id="1.10.10.10">
    <property type="entry name" value="Winged helix-like DNA-binding domain superfamily/Winged helix DNA-binding domain"/>
    <property type="match status" value="1"/>
</dbReference>
<dbReference type="GO" id="GO:0003700">
    <property type="term" value="F:DNA-binding transcription factor activity"/>
    <property type="evidence" value="ECO:0007669"/>
    <property type="project" value="InterPro"/>
</dbReference>
<dbReference type="InterPro" id="IPR043129">
    <property type="entry name" value="ATPase_NBD"/>
</dbReference>
<reference evidence="4" key="1">
    <citation type="submission" date="2021-01" db="EMBL/GenBank/DDBJ databases">
        <title>Tabrizicola alba sp. nov. a motile alkaliphilic bacterium isolated from a soda lake.</title>
        <authorList>
            <person name="Szuroczki S."/>
            <person name="Abbaszade G."/>
            <person name="Schumann P."/>
            <person name="Toth E."/>
        </authorList>
    </citation>
    <scope>NUCLEOTIDE SEQUENCE</scope>
    <source>
        <strain evidence="4">DMG-N-6</strain>
    </source>
</reference>
<dbReference type="Pfam" id="PF00480">
    <property type="entry name" value="ROK"/>
    <property type="match status" value="1"/>
</dbReference>
<dbReference type="AlphaFoldDB" id="A0A8K0V6M4"/>
<dbReference type="EMBL" id="JAESVN010000002">
    <property type="protein sequence ID" value="MBL4916719.1"/>
    <property type="molecule type" value="Genomic_DNA"/>
</dbReference>
<accession>A0A8K0V6M4</accession>
<sequence length="416" mass="43066">METTSPQKSGPTPGSDPETTPRSGPETRMGDLTASAGKSLSRQVSLRTVLRMVRDQGTISRAELARQTGLSKQTVSEVVGDLMAAGWLCEAGQTSGTPGRTATNYRLNGSRAHVFGCDLGGTKIRLALADLRGRILLERSVPTPPEGGETVLDQIVSLLRELITEAGIDPASLLSGAVGAPGAYDRATDRLRLVSNIAGLEAIHPARFFKDRLGIPIAVENDVSIAAMGELDLGEVPRDGTFAFLAIGTGVGLGIVSEGRILRGARGGAGEIASLPLGGNPYDARNFASGTLESVLSSAALLHQYHALGGAGAGSISEMFDRLEQGDPVAARVLDEAARNIALAIVAVTAIVDPEIVVTGGAIGARPELIDRVRAALPGCTPNPTPLRISTLGARAGLAGAVVMAVEKLHEDLFLR</sequence>
<keyword evidence="5" id="KW-1185">Reference proteome</keyword>
<dbReference type="InterPro" id="IPR000835">
    <property type="entry name" value="HTH_MarR-typ"/>
</dbReference>
<name>A0A8K0V6M4_9RHOB</name>
<feature type="domain" description="HTH marR-type" evidence="3">
    <location>
        <begin position="49"/>
        <end position="88"/>
    </location>
</feature>
<proteinExistence type="inferred from homology"/>
<dbReference type="InterPro" id="IPR036388">
    <property type="entry name" value="WH-like_DNA-bd_sf"/>
</dbReference>
<dbReference type="InterPro" id="IPR036390">
    <property type="entry name" value="WH_DNA-bd_sf"/>
</dbReference>
<dbReference type="InterPro" id="IPR000600">
    <property type="entry name" value="ROK"/>
</dbReference>
<dbReference type="RefSeq" id="WP_202687535.1">
    <property type="nucleotide sequence ID" value="NZ_JAESVN010000002.1"/>
</dbReference>